<dbReference type="Pfam" id="PF02357">
    <property type="entry name" value="NusG"/>
    <property type="match status" value="1"/>
</dbReference>
<keyword evidence="6" id="KW-1185">Reference proteome</keyword>
<proteinExistence type="predicted"/>
<dbReference type="RefSeq" id="WP_169666246.1">
    <property type="nucleotide sequence ID" value="NZ_CP076132.1"/>
</dbReference>
<dbReference type="PANTHER" id="PTHR30265">
    <property type="entry name" value="RHO-INTERACTING TRANSCRIPTION TERMINATION FACTOR NUSG"/>
    <property type="match status" value="1"/>
</dbReference>
<dbReference type="GO" id="GO:0006354">
    <property type="term" value="P:DNA-templated transcription elongation"/>
    <property type="evidence" value="ECO:0007669"/>
    <property type="project" value="InterPro"/>
</dbReference>
<evidence type="ECO:0000259" key="4">
    <source>
        <dbReference type="Pfam" id="PF02357"/>
    </source>
</evidence>
<reference evidence="5 6" key="1">
    <citation type="submission" date="2021-05" db="EMBL/GenBank/DDBJ databases">
        <title>Comparative genomic studies on the polysaccharide-degrading batcterial strains of the Flammeovirga genus.</title>
        <authorList>
            <person name="Zewei F."/>
            <person name="Zheng Z."/>
            <person name="Yu L."/>
            <person name="Ruyue G."/>
            <person name="Yanhong M."/>
            <person name="Yuanyuan C."/>
            <person name="Jingyan G."/>
            <person name="Wenjun H."/>
        </authorList>
    </citation>
    <scope>NUCLEOTIDE SEQUENCE [LARGE SCALE GENOMIC DNA]</scope>
    <source>
        <strain evidence="5 6">NBRC:100898</strain>
    </source>
</reference>
<evidence type="ECO:0000313" key="5">
    <source>
        <dbReference type="EMBL" id="QWG00714.1"/>
    </source>
</evidence>
<keyword evidence="3" id="KW-0804">Transcription</keyword>
<accession>A0AAX1MZN6</accession>
<feature type="domain" description="NusG-like N-terminal" evidence="4">
    <location>
        <begin position="6"/>
        <end position="98"/>
    </location>
</feature>
<dbReference type="InterPro" id="IPR043425">
    <property type="entry name" value="NusG-like"/>
</dbReference>
<dbReference type="KEGG" id="fya:KMW28_13740"/>
<keyword evidence="1" id="KW-0889">Transcription antitermination</keyword>
<dbReference type="AlphaFoldDB" id="A0AAX1MZN6"/>
<dbReference type="InterPro" id="IPR006645">
    <property type="entry name" value="NGN-like_dom"/>
</dbReference>
<dbReference type="CDD" id="cd09895">
    <property type="entry name" value="NGN_SP_UpxY"/>
    <property type="match status" value="1"/>
</dbReference>
<dbReference type="SUPFAM" id="SSF82679">
    <property type="entry name" value="N-utilization substance G protein NusG, N-terminal domain"/>
    <property type="match status" value="1"/>
</dbReference>
<name>A0AAX1MZN6_9BACT</name>
<dbReference type="Proteomes" id="UP000678679">
    <property type="component" value="Chromosome 1"/>
</dbReference>
<dbReference type="Gene3D" id="3.30.70.940">
    <property type="entry name" value="NusG, N-terminal domain"/>
    <property type="match status" value="1"/>
</dbReference>
<dbReference type="PANTHER" id="PTHR30265:SF4">
    <property type="entry name" value="KOW MOTIF FAMILY PROTEIN, EXPRESSED"/>
    <property type="match status" value="1"/>
</dbReference>
<dbReference type="NCBIfam" id="NF033644">
    <property type="entry name" value="antiterm_UpxY"/>
    <property type="match status" value="1"/>
</dbReference>
<evidence type="ECO:0000256" key="1">
    <source>
        <dbReference type="ARBA" id="ARBA00022814"/>
    </source>
</evidence>
<evidence type="ECO:0000256" key="3">
    <source>
        <dbReference type="ARBA" id="ARBA00023163"/>
    </source>
</evidence>
<evidence type="ECO:0000313" key="6">
    <source>
        <dbReference type="Proteomes" id="UP000678679"/>
    </source>
</evidence>
<dbReference type="EMBL" id="CP076132">
    <property type="protein sequence ID" value="QWG00714.1"/>
    <property type="molecule type" value="Genomic_DNA"/>
</dbReference>
<organism evidence="5 6">
    <name type="scientific">Flammeovirga yaeyamensis</name>
    <dbReference type="NCBI Taxonomy" id="367791"/>
    <lineage>
        <taxon>Bacteria</taxon>
        <taxon>Pseudomonadati</taxon>
        <taxon>Bacteroidota</taxon>
        <taxon>Cytophagia</taxon>
        <taxon>Cytophagales</taxon>
        <taxon>Flammeovirgaceae</taxon>
        <taxon>Flammeovirga</taxon>
    </lineage>
</organism>
<evidence type="ECO:0000256" key="2">
    <source>
        <dbReference type="ARBA" id="ARBA00023015"/>
    </source>
</evidence>
<keyword evidence="2" id="KW-0805">Transcription regulation</keyword>
<gene>
    <name evidence="5" type="ORF">KMW28_13740</name>
</gene>
<dbReference type="GO" id="GO:0031564">
    <property type="term" value="P:transcription antitermination"/>
    <property type="evidence" value="ECO:0007669"/>
    <property type="project" value="UniProtKB-KW"/>
</dbReference>
<sequence length="166" mass="19436">MTENKKQWMAIYTKPRNEKKVADRLGKSGFEVYCPMYTTLRQWSDRKKKVTIPAIPSYCFIKIEENKRWEALQDPGAVRYVFWQGKPAIIKDNHIHAFKRFMGEIEEEDQIFNAEISDGDRVLMRKGAFMGKEGDVIRTHKNGIVELILFQIGLKVVVQKKNLDKI</sequence>
<dbReference type="InterPro" id="IPR036735">
    <property type="entry name" value="NGN_dom_sf"/>
</dbReference>
<protein>
    <submittedName>
        <fullName evidence="5">UpxY family transcription antiterminator</fullName>
    </submittedName>
</protein>